<comment type="caution">
    <text evidence="1">The sequence shown here is derived from an EMBL/GenBank/DDBJ whole genome shotgun (WGS) entry which is preliminary data.</text>
</comment>
<gene>
    <name evidence="1" type="ORF">ACFQ44_04435</name>
</gene>
<sequence length="148" mass="16876">MGDGRLFSTYSDAVYGLKTLYLYSKPTFKKSQRIAKYPKVKWIQRPIFVVTGQAYSSADRLRYAVRDVNHDSAAYCKTGYITAKTNFVITVYYQKAVGQVKVINAKGINTYHNQNLTQRVMHVARGKIMKVLSTDDSPAIGYRPVHPW</sequence>
<protein>
    <submittedName>
        <fullName evidence="1">DUF5776 domain-containing protein</fullName>
    </submittedName>
</protein>
<proteinExistence type="predicted"/>
<accession>A0ABW4D1X5</accession>
<reference evidence="2" key="1">
    <citation type="journal article" date="2019" name="Int. J. Syst. Evol. Microbiol.">
        <title>The Global Catalogue of Microorganisms (GCM) 10K type strain sequencing project: providing services to taxonomists for standard genome sequencing and annotation.</title>
        <authorList>
            <consortium name="The Broad Institute Genomics Platform"/>
            <consortium name="The Broad Institute Genome Sequencing Center for Infectious Disease"/>
            <person name="Wu L."/>
            <person name="Ma J."/>
        </authorList>
    </citation>
    <scope>NUCLEOTIDE SEQUENCE [LARGE SCALE GENOMIC DNA]</scope>
    <source>
        <strain evidence="2">CCM 8979</strain>
    </source>
</reference>
<dbReference type="Proteomes" id="UP001597189">
    <property type="component" value="Unassembled WGS sequence"/>
</dbReference>
<organism evidence="1 2">
    <name type="scientific">Levilactobacillus lanxiensis</name>
    <dbReference type="NCBI Taxonomy" id="2799568"/>
    <lineage>
        <taxon>Bacteria</taxon>
        <taxon>Bacillati</taxon>
        <taxon>Bacillota</taxon>
        <taxon>Bacilli</taxon>
        <taxon>Lactobacillales</taxon>
        <taxon>Lactobacillaceae</taxon>
        <taxon>Levilactobacillus</taxon>
    </lineage>
</organism>
<name>A0ABW4D1X5_9LACO</name>
<dbReference type="RefSeq" id="WP_203644219.1">
    <property type="nucleotide sequence ID" value="NZ_BOLN01000003.1"/>
</dbReference>
<evidence type="ECO:0000313" key="2">
    <source>
        <dbReference type="Proteomes" id="UP001597189"/>
    </source>
</evidence>
<keyword evidence="2" id="KW-1185">Reference proteome</keyword>
<evidence type="ECO:0000313" key="1">
    <source>
        <dbReference type="EMBL" id="MFD1454934.1"/>
    </source>
</evidence>
<dbReference type="EMBL" id="JBHTOD010000003">
    <property type="protein sequence ID" value="MFD1454934.1"/>
    <property type="molecule type" value="Genomic_DNA"/>
</dbReference>